<dbReference type="AlphaFoldDB" id="H0EVS5"/>
<dbReference type="InterPro" id="IPR032705">
    <property type="entry name" value="ORC4_C"/>
</dbReference>
<protein>
    <recommendedName>
        <fullName evidence="1">Origin recognition complex subunit 4 C-terminal domain-containing protein</fullName>
    </recommendedName>
</protein>
<accession>H0EVS5</accession>
<keyword evidence="3" id="KW-1185">Reference proteome</keyword>
<dbReference type="OrthoDB" id="343623at2759"/>
<comment type="caution">
    <text evidence="2">The sequence shown here is derived from an EMBL/GenBank/DDBJ whole genome shotgun (WGS) entry which is preliminary data.</text>
</comment>
<evidence type="ECO:0000313" key="2">
    <source>
        <dbReference type="EMBL" id="EHK97370.1"/>
    </source>
</evidence>
<evidence type="ECO:0000313" key="3">
    <source>
        <dbReference type="Proteomes" id="UP000005446"/>
    </source>
</evidence>
<evidence type="ECO:0000259" key="1">
    <source>
        <dbReference type="Pfam" id="PF14629"/>
    </source>
</evidence>
<organism evidence="2 3">
    <name type="scientific">Glarea lozoyensis (strain ATCC 74030 / MF5533)</name>
    <dbReference type="NCBI Taxonomy" id="1104152"/>
    <lineage>
        <taxon>Eukaryota</taxon>
        <taxon>Fungi</taxon>
        <taxon>Dikarya</taxon>
        <taxon>Ascomycota</taxon>
        <taxon>Pezizomycotina</taxon>
        <taxon>Leotiomycetes</taxon>
        <taxon>Helotiales</taxon>
        <taxon>Helotiaceae</taxon>
        <taxon>Glarea</taxon>
    </lineage>
</organism>
<dbReference type="InParanoid" id="H0EVS5"/>
<gene>
    <name evidence="2" type="ORF">M7I_6880</name>
</gene>
<dbReference type="Proteomes" id="UP000005446">
    <property type="component" value="Unassembled WGS sequence"/>
</dbReference>
<dbReference type="EMBL" id="AGUE01000196">
    <property type="protein sequence ID" value="EHK97370.1"/>
    <property type="molecule type" value="Genomic_DNA"/>
</dbReference>
<feature type="domain" description="Origin recognition complex subunit 4 C-terminal" evidence="1">
    <location>
        <begin position="4"/>
        <end position="60"/>
    </location>
</feature>
<name>H0EVS5_GLAL7</name>
<reference evidence="2 3" key="1">
    <citation type="journal article" date="2012" name="Eukaryot. Cell">
        <title>Genome sequence of the fungus Glarea lozoyensis: the first genome sequence of a species from the Helotiaceae family.</title>
        <authorList>
            <person name="Youssar L."/>
            <person name="Gruening B.A."/>
            <person name="Erxleben A."/>
            <person name="Guenther S."/>
            <person name="Huettel W."/>
        </authorList>
    </citation>
    <scope>NUCLEOTIDE SEQUENCE [LARGE SCALE GENOMIC DNA]</scope>
    <source>
        <strain evidence="3">ATCC 74030 / MF5533</strain>
    </source>
</reference>
<dbReference type="Pfam" id="PF14629">
    <property type="entry name" value="ORC4_C"/>
    <property type="match status" value="1"/>
</dbReference>
<proteinExistence type="predicted"/>
<sequence length="91" mass="9592">MGSGAKVWGRDVALDAWEKLAEYELLVPLSIGGGNTRGQDSGASGRMWKIDVGLEEIAGSVVGLSGVMSKCKAYAAHFLEGVRPFEAHDAL</sequence>
<dbReference type="HOGENOM" id="CLU_2427211_0_0_1"/>